<protein>
    <submittedName>
        <fullName evidence="2">Uncharacterized protein</fullName>
    </submittedName>
</protein>
<accession>A0A916LBE8</accession>
<dbReference type="AlphaFoldDB" id="A0A916LBE8"/>
<reference evidence="3" key="1">
    <citation type="submission" date="2015-03" db="EMBL/GenBank/DDBJ databases">
        <authorList>
            <consortium name="Pathogen Informatics"/>
        </authorList>
    </citation>
    <scope>NUCLEOTIDE SEQUENCE [LARGE SCALE GENOMIC DNA]</scope>
    <source>
        <strain evidence="3">N09902308</strain>
    </source>
</reference>
<evidence type="ECO:0000256" key="1">
    <source>
        <dbReference type="SAM" id="MobiDB-lite"/>
    </source>
</evidence>
<feature type="region of interest" description="Disordered" evidence="1">
    <location>
        <begin position="18"/>
        <end position="43"/>
    </location>
</feature>
<name>A0A916LBE8_MYCTX</name>
<proteinExistence type="predicted"/>
<evidence type="ECO:0000313" key="2">
    <source>
        <dbReference type="EMBL" id="COY35115.1"/>
    </source>
</evidence>
<dbReference type="EMBL" id="CSBK01001138">
    <property type="protein sequence ID" value="COY35115.1"/>
    <property type="molecule type" value="Genomic_DNA"/>
</dbReference>
<dbReference type="Proteomes" id="UP000039021">
    <property type="component" value="Unassembled WGS sequence"/>
</dbReference>
<feature type="compositionally biased region" description="Low complexity" evidence="1">
    <location>
        <begin position="34"/>
        <end position="43"/>
    </location>
</feature>
<sequence length="71" mass="7397">MPNARSCFSTKATVRPRVAASKAMPTPVMPPPITMTSSAPPSASAVRSAERRAALSAAEWGISTNIRSVRG</sequence>
<gene>
    <name evidence="2" type="ORF">ERS007739_02472</name>
</gene>
<comment type="caution">
    <text evidence="2">The sequence shown here is derived from an EMBL/GenBank/DDBJ whole genome shotgun (WGS) entry which is preliminary data.</text>
</comment>
<evidence type="ECO:0000313" key="3">
    <source>
        <dbReference type="Proteomes" id="UP000039021"/>
    </source>
</evidence>
<organism evidence="2 3">
    <name type="scientific">Mycobacterium tuberculosis</name>
    <dbReference type="NCBI Taxonomy" id="1773"/>
    <lineage>
        <taxon>Bacteria</taxon>
        <taxon>Bacillati</taxon>
        <taxon>Actinomycetota</taxon>
        <taxon>Actinomycetes</taxon>
        <taxon>Mycobacteriales</taxon>
        <taxon>Mycobacteriaceae</taxon>
        <taxon>Mycobacterium</taxon>
        <taxon>Mycobacterium tuberculosis complex</taxon>
    </lineage>
</organism>